<dbReference type="EMBL" id="JAJEQO010000011">
    <property type="protein sequence ID" value="MCC2213523.1"/>
    <property type="molecule type" value="Genomic_DNA"/>
</dbReference>
<name>A0ABS8FG54_9FIRM</name>
<feature type="chain" id="PRO_5047054962" evidence="1">
    <location>
        <begin position="24"/>
        <end position="165"/>
    </location>
</feature>
<reference evidence="2 3" key="1">
    <citation type="submission" date="2021-10" db="EMBL/GenBank/DDBJ databases">
        <title>Anaerobic single-cell dispensing facilitates the cultivation of human gut bacteria.</title>
        <authorList>
            <person name="Afrizal A."/>
        </authorList>
    </citation>
    <scope>NUCLEOTIDE SEQUENCE [LARGE SCALE GENOMIC DNA]</scope>
    <source>
        <strain evidence="2 3">CLA-AA-H223</strain>
    </source>
</reference>
<accession>A0ABS8FG54</accession>
<evidence type="ECO:0000313" key="2">
    <source>
        <dbReference type="EMBL" id="MCC2213523.1"/>
    </source>
</evidence>
<sequence length="165" mass="17633">MKKLFRALSLCLTLALCVSGSTAALAEAPAATPAPQDERVITDVSPLEDQIRNIVGFTTSTGGPYDFEQADHKSAVQAYGAEPAEGAVAQLRIYARAEDQGDASINSSGHSFLSVRNVSDHDIEVGGLRNDILAKYGDLAAYNPQIPYDYIVYYGTSLTPSKEFA</sequence>
<keyword evidence="3" id="KW-1185">Reference proteome</keyword>
<dbReference type="RefSeq" id="WP_227622704.1">
    <property type="nucleotide sequence ID" value="NZ_JAJEQO010000011.1"/>
</dbReference>
<organism evidence="2 3">
    <name type="scientific">Faecalibacterium hominis</name>
    <name type="common">ex Afrizal et al. 2022</name>
    <dbReference type="NCBI Taxonomy" id="2881265"/>
    <lineage>
        <taxon>Bacteria</taxon>
        <taxon>Bacillati</taxon>
        <taxon>Bacillota</taxon>
        <taxon>Clostridia</taxon>
        <taxon>Eubacteriales</taxon>
        <taxon>Oscillospiraceae</taxon>
        <taxon>Faecalibacterium</taxon>
    </lineage>
</organism>
<evidence type="ECO:0000313" key="3">
    <source>
        <dbReference type="Proteomes" id="UP001199236"/>
    </source>
</evidence>
<comment type="caution">
    <text evidence="2">The sequence shown here is derived from an EMBL/GenBank/DDBJ whole genome shotgun (WGS) entry which is preliminary data.</text>
</comment>
<gene>
    <name evidence="2" type="ORF">LKD34_08480</name>
</gene>
<feature type="signal peptide" evidence="1">
    <location>
        <begin position="1"/>
        <end position="23"/>
    </location>
</feature>
<dbReference type="Proteomes" id="UP001199236">
    <property type="component" value="Unassembled WGS sequence"/>
</dbReference>
<evidence type="ECO:0000256" key="1">
    <source>
        <dbReference type="SAM" id="SignalP"/>
    </source>
</evidence>
<keyword evidence="1" id="KW-0732">Signal</keyword>
<proteinExistence type="predicted"/>
<protein>
    <submittedName>
        <fullName evidence="2">Uncharacterized protein</fullName>
    </submittedName>
</protein>